<evidence type="ECO:0000313" key="3">
    <source>
        <dbReference type="Proteomes" id="UP000294702"/>
    </source>
</evidence>
<dbReference type="CDD" id="cd12108">
    <property type="entry name" value="Hr-like"/>
    <property type="match status" value="1"/>
</dbReference>
<gene>
    <name evidence="2" type="ORF">EV694_0777</name>
</gene>
<dbReference type="Pfam" id="PF01814">
    <property type="entry name" value="Hemerythrin"/>
    <property type="match status" value="1"/>
</dbReference>
<reference evidence="2 3" key="1">
    <citation type="submission" date="2019-03" db="EMBL/GenBank/DDBJ databases">
        <title>Genomic Encyclopedia of Type Strains, Phase IV (KMG-IV): sequencing the most valuable type-strain genomes for metagenomic binning, comparative biology and taxonomic classification.</title>
        <authorList>
            <person name="Goeker M."/>
        </authorList>
    </citation>
    <scope>NUCLEOTIDE SEQUENCE [LARGE SCALE GENOMIC DNA]</scope>
    <source>
        <strain evidence="2 3">DSM 15534</strain>
    </source>
</reference>
<organism evidence="2 3">
    <name type="scientific">Volucribacter psittacicida</name>
    <dbReference type="NCBI Taxonomy" id="203482"/>
    <lineage>
        <taxon>Bacteria</taxon>
        <taxon>Pseudomonadati</taxon>
        <taxon>Pseudomonadota</taxon>
        <taxon>Gammaproteobacteria</taxon>
        <taxon>Pasteurellales</taxon>
        <taxon>Pasteurellaceae</taxon>
        <taxon>Volucribacter</taxon>
    </lineage>
</organism>
<accession>A0A4R1FW26</accession>
<dbReference type="OrthoDB" id="9780392at2"/>
<dbReference type="InterPro" id="IPR012312">
    <property type="entry name" value="Hemerythrin-like"/>
</dbReference>
<keyword evidence="3" id="KW-1185">Reference proteome</keyword>
<protein>
    <submittedName>
        <fullName evidence="2">Hemerythrin HHE cation binding domain-containing protein</fullName>
    </submittedName>
</protein>
<evidence type="ECO:0000313" key="2">
    <source>
        <dbReference type="EMBL" id="TCJ98380.1"/>
    </source>
</evidence>
<dbReference type="Gene3D" id="1.20.120.520">
    <property type="entry name" value="nmb1532 protein domain like"/>
    <property type="match status" value="1"/>
</dbReference>
<feature type="domain" description="Hemerythrin-like" evidence="1">
    <location>
        <begin position="14"/>
        <end position="142"/>
    </location>
</feature>
<sequence length="170" mass="19756">MQFFEPQQFASWQDPIEMLYACHSKVKKFCRQLAILPDYLSKNGVNQAVKNDVRQILTYFNQSAPLHHDDEERDFFPALVKHQPQAQQRINELAEQHHQLHQNWALLSVQLEQLLGGEREQVDQVLIDNFIAGYDTHIAIEEPLFELGKQYLSEQELKAMGAVMAKRRGA</sequence>
<proteinExistence type="predicted"/>
<dbReference type="EMBL" id="SMFT01000002">
    <property type="protein sequence ID" value="TCJ98380.1"/>
    <property type="molecule type" value="Genomic_DNA"/>
</dbReference>
<dbReference type="Proteomes" id="UP000294702">
    <property type="component" value="Unassembled WGS sequence"/>
</dbReference>
<dbReference type="RefSeq" id="WP_132689502.1">
    <property type="nucleotide sequence ID" value="NZ_SMFT01000002.1"/>
</dbReference>
<name>A0A4R1FW26_9PAST</name>
<comment type="caution">
    <text evidence="2">The sequence shown here is derived from an EMBL/GenBank/DDBJ whole genome shotgun (WGS) entry which is preliminary data.</text>
</comment>
<evidence type="ECO:0000259" key="1">
    <source>
        <dbReference type="Pfam" id="PF01814"/>
    </source>
</evidence>
<dbReference type="AlphaFoldDB" id="A0A4R1FW26"/>